<protein>
    <recommendedName>
        <fullName evidence="1">Reverse transcriptase domain-containing protein</fullName>
    </recommendedName>
</protein>
<name>A0AAW2D1V0_9ROSI</name>
<dbReference type="SUPFAM" id="SSF56672">
    <property type="entry name" value="DNA/RNA polymerases"/>
    <property type="match status" value="1"/>
</dbReference>
<gene>
    <name evidence="2" type="ORF">SO802_012109</name>
</gene>
<evidence type="ECO:0000313" key="2">
    <source>
        <dbReference type="EMBL" id="KAL0004548.1"/>
    </source>
</evidence>
<dbReference type="AlphaFoldDB" id="A0AAW2D1V0"/>
<proteinExistence type="predicted"/>
<dbReference type="CDD" id="cd01650">
    <property type="entry name" value="RT_nLTR_like"/>
    <property type="match status" value="1"/>
</dbReference>
<sequence>MGGLVIEEVKMIFANGKMPDYMNRTHIALIPKIQGPEVLGNYRPISLCNIVYKIVTKIIVARLRPHLDKLISHSNLPLFREGRVLTMQLQFKKIIHTLSRKKGKVGYMALKVDLEKAYDKLEWSFIRDMFFRANLSEDLIGIIMSCISSVSTEILFNGEALEPIYPSRGIRQGDPLSPYLFILCMDFLGHLIQEKCEAKLWQPVKASQSRPAFSHMFFADDLVLFAKANAINCIAIRDTIDEFCRLLGQTVSETKSKVYFSPNVDRDSMESFCDILGFSSTPSLGKYLGFPIRHTDSSSQDFNFILERVKKKLAGWKANLLSLAGRTVLIQASSAAIPSYVMQCNQIQGKILEGIDQSAKGRNNALLAKLNWRFHTEKDAKWALVLRNKYCNSRRVNAINADRLPCSTTWKAMKKGMASFAKGSMWTIGRESTLSFWHDNWTPKRPLRHLIHGPLSREGEQLEVKDVVADFGWDWHRLQFDISVEIKDMIQAIPVSITS</sequence>
<dbReference type="InterPro" id="IPR000477">
    <property type="entry name" value="RT_dom"/>
</dbReference>
<reference evidence="2 3" key="1">
    <citation type="submission" date="2024-01" db="EMBL/GenBank/DDBJ databases">
        <title>A telomere-to-telomere, gap-free genome of sweet tea (Lithocarpus litseifolius).</title>
        <authorList>
            <person name="Zhou J."/>
        </authorList>
    </citation>
    <scope>NUCLEOTIDE SEQUENCE [LARGE SCALE GENOMIC DNA]</scope>
    <source>
        <strain evidence="2">Zhou-2022a</strain>
        <tissue evidence="2">Leaf</tissue>
    </source>
</reference>
<dbReference type="PANTHER" id="PTHR33116:SF86">
    <property type="entry name" value="REVERSE TRANSCRIPTASE DOMAIN-CONTAINING PROTEIN"/>
    <property type="match status" value="1"/>
</dbReference>
<dbReference type="PROSITE" id="PS50878">
    <property type="entry name" value="RT_POL"/>
    <property type="match status" value="1"/>
</dbReference>
<dbReference type="Pfam" id="PF00078">
    <property type="entry name" value="RVT_1"/>
    <property type="match status" value="1"/>
</dbReference>
<evidence type="ECO:0000313" key="3">
    <source>
        <dbReference type="Proteomes" id="UP001459277"/>
    </source>
</evidence>
<accession>A0AAW2D1V0</accession>
<evidence type="ECO:0000259" key="1">
    <source>
        <dbReference type="PROSITE" id="PS50878"/>
    </source>
</evidence>
<comment type="caution">
    <text evidence="2">The sequence shown here is derived from an EMBL/GenBank/DDBJ whole genome shotgun (WGS) entry which is preliminary data.</text>
</comment>
<dbReference type="EMBL" id="JAZDWU010000004">
    <property type="protein sequence ID" value="KAL0004548.1"/>
    <property type="molecule type" value="Genomic_DNA"/>
</dbReference>
<dbReference type="PANTHER" id="PTHR33116">
    <property type="entry name" value="REVERSE TRANSCRIPTASE ZINC-BINDING DOMAIN-CONTAINING PROTEIN-RELATED-RELATED"/>
    <property type="match status" value="1"/>
</dbReference>
<feature type="domain" description="Reverse transcriptase" evidence="1">
    <location>
        <begin position="11"/>
        <end position="280"/>
    </location>
</feature>
<dbReference type="Proteomes" id="UP001459277">
    <property type="component" value="Unassembled WGS sequence"/>
</dbReference>
<dbReference type="InterPro" id="IPR043502">
    <property type="entry name" value="DNA/RNA_pol_sf"/>
</dbReference>
<organism evidence="2 3">
    <name type="scientific">Lithocarpus litseifolius</name>
    <dbReference type="NCBI Taxonomy" id="425828"/>
    <lineage>
        <taxon>Eukaryota</taxon>
        <taxon>Viridiplantae</taxon>
        <taxon>Streptophyta</taxon>
        <taxon>Embryophyta</taxon>
        <taxon>Tracheophyta</taxon>
        <taxon>Spermatophyta</taxon>
        <taxon>Magnoliopsida</taxon>
        <taxon>eudicotyledons</taxon>
        <taxon>Gunneridae</taxon>
        <taxon>Pentapetalae</taxon>
        <taxon>rosids</taxon>
        <taxon>fabids</taxon>
        <taxon>Fagales</taxon>
        <taxon>Fagaceae</taxon>
        <taxon>Lithocarpus</taxon>
    </lineage>
</organism>
<keyword evidence="3" id="KW-1185">Reference proteome</keyword>